<comment type="caution">
    <text evidence="2">The sequence shown here is derived from an EMBL/GenBank/DDBJ whole genome shotgun (WGS) entry which is preliminary data.</text>
</comment>
<gene>
    <name evidence="2" type="ORF">MFIFM68171_11319</name>
</gene>
<feature type="region of interest" description="Disordered" evidence="1">
    <location>
        <begin position="151"/>
        <end position="176"/>
    </location>
</feature>
<accession>A0ABQ0GTN9</accession>
<dbReference type="GeneID" id="98182061"/>
<dbReference type="Proteomes" id="UP001628179">
    <property type="component" value="Unassembled WGS sequence"/>
</dbReference>
<evidence type="ECO:0008006" key="4">
    <source>
        <dbReference type="Google" id="ProtNLM"/>
    </source>
</evidence>
<keyword evidence="3" id="KW-1185">Reference proteome</keyword>
<protein>
    <recommendedName>
        <fullName evidence="4">Protein kinase domain-containing protein</fullName>
    </recommendedName>
</protein>
<evidence type="ECO:0000313" key="3">
    <source>
        <dbReference type="Proteomes" id="UP001628179"/>
    </source>
</evidence>
<reference evidence="2 3" key="1">
    <citation type="submission" date="2024-09" db="EMBL/GenBank/DDBJ databases">
        <title>Itraconazole resistance in Madurella fahalii resulting from another homologue of gene encoding cytochrome P450 14-alpha sterol demethylase (CYP51).</title>
        <authorList>
            <person name="Yoshioka I."/>
            <person name="Fahal A.H."/>
            <person name="Kaneko S."/>
            <person name="Yaguchi T."/>
        </authorList>
    </citation>
    <scope>NUCLEOTIDE SEQUENCE [LARGE SCALE GENOMIC DNA]</scope>
    <source>
        <strain evidence="2 3">IFM 68171</strain>
    </source>
</reference>
<name>A0ABQ0GTN9_9PEZI</name>
<dbReference type="EMBL" id="BAAFSV010000006">
    <property type="protein sequence ID" value="GAB1321109.1"/>
    <property type="molecule type" value="Genomic_DNA"/>
</dbReference>
<evidence type="ECO:0000313" key="2">
    <source>
        <dbReference type="EMBL" id="GAB1321109.1"/>
    </source>
</evidence>
<sequence length="503" mass="56837">MDPTGATFGVVALSKDAYLTAQFTKNTILVIKEHEREYVTMALDFEVQFFRFKNLSRHFRGADGSTIDTAILKNMAEVRRDQSSIRRWTDLSLISVSMRLCSNTATRYTVVAASINESYRKNSPLSPQFDVNRLKKTLVIDDVSVIAEPQSPILGPDERADDKSEHGAAAEMKEKDAPWPHWPGAPGYILGFAWWFKKDRVAETLAEFTDWNKRVEHLVAPLMSGFGFYDSEALQNRLQLNGKENIFKGILELIKLSDTLDGGAETSKSGYLRCSLAECGHGTKISRAEFRIKASGDPCGIYPEYKELGIVQQTKAKTTTRELYGHQLARLLVAAGKGHSNTLQLNSYSFQCRQGAMLVRSIGALHAVGWLHKSIRSHSIKFFFVESSEKRRKQGFTQMHNIYSVGVVLLEIGRWETAREIYDLMIEYDLGGKVPKDGVSATQIQDSFMAEARDRLGRRIGSSYRDGVFYCLSGEMDDYIGERNFANEFQKRVVEKVDIRLRE</sequence>
<organism evidence="2 3">
    <name type="scientific">Madurella fahalii</name>
    <dbReference type="NCBI Taxonomy" id="1157608"/>
    <lineage>
        <taxon>Eukaryota</taxon>
        <taxon>Fungi</taxon>
        <taxon>Dikarya</taxon>
        <taxon>Ascomycota</taxon>
        <taxon>Pezizomycotina</taxon>
        <taxon>Sordariomycetes</taxon>
        <taxon>Sordariomycetidae</taxon>
        <taxon>Sordariales</taxon>
        <taxon>Sordariales incertae sedis</taxon>
        <taxon>Madurella</taxon>
    </lineage>
</organism>
<evidence type="ECO:0000256" key="1">
    <source>
        <dbReference type="SAM" id="MobiDB-lite"/>
    </source>
</evidence>
<proteinExistence type="predicted"/>
<dbReference type="PANTHER" id="PTHR37542:SF3">
    <property type="entry name" value="PRION-INHIBITION AND PROPAGATION HELO DOMAIN-CONTAINING PROTEIN"/>
    <property type="match status" value="1"/>
</dbReference>
<dbReference type="RefSeq" id="XP_070922839.1">
    <property type="nucleotide sequence ID" value="XM_071066738.1"/>
</dbReference>
<feature type="compositionally biased region" description="Basic and acidic residues" evidence="1">
    <location>
        <begin position="156"/>
        <end position="176"/>
    </location>
</feature>
<dbReference type="PANTHER" id="PTHR37542">
    <property type="entry name" value="HELO DOMAIN-CONTAINING PROTEIN-RELATED"/>
    <property type="match status" value="1"/>
</dbReference>